<dbReference type="RefSeq" id="WP_089297796.1">
    <property type="nucleotide sequence ID" value="NZ_BOMU01000098.1"/>
</dbReference>
<dbReference type="Proteomes" id="UP000198415">
    <property type="component" value="Unassembled WGS sequence"/>
</dbReference>
<evidence type="ECO:0000313" key="1">
    <source>
        <dbReference type="EMBL" id="SNS70398.1"/>
    </source>
</evidence>
<keyword evidence="2" id="KW-1185">Reference proteome</keyword>
<proteinExistence type="predicted"/>
<sequence>MSRIVSIDFSFSPFPDLLDIVDALRVGGVTLEQGEVCVVTTDGDHTWEDRNPTDLKTVMEEMQKTVSENQSVGFQVEWPADEESGKKGGTVLLMPQHNIFSFAPDMTTLPHGQDPCSVGLGWYLDRLGALLAPLHPTSMRAANEE</sequence>
<protein>
    <submittedName>
        <fullName evidence="1">Uncharacterized protein</fullName>
    </submittedName>
</protein>
<reference evidence="1 2" key="1">
    <citation type="submission" date="2017-06" db="EMBL/GenBank/DDBJ databases">
        <authorList>
            <person name="Kim H.J."/>
            <person name="Triplett B.A."/>
        </authorList>
    </citation>
    <scope>NUCLEOTIDE SEQUENCE [LARGE SCALE GENOMIC DNA]</scope>
    <source>
        <strain evidence="1 2">DSM 43151</strain>
    </source>
</reference>
<evidence type="ECO:0000313" key="2">
    <source>
        <dbReference type="Proteomes" id="UP000198415"/>
    </source>
</evidence>
<organism evidence="1 2">
    <name type="scientific">Actinoplanes regularis</name>
    <dbReference type="NCBI Taxonomy" id="52697"/>
    <lineage>
        <taxon>Bacteria</taxon>
        <taxon>Bacillati</taxon>
        <taxon>Actinomycetota</taxon>
        <taxon>Actinomycetes</taxon>
        <taxon>Micromonosporales</taxon>
        <taxon>Micromonosporaceae</taxon>
        <taxon>Actinoplanes</taxon>
    </lineage>
</organism>
<dbReference type="EMBL" id="FZNR01000021">
    <property type="protein sequence ID" value="SNS70398.1"/>
    <property type="molecule type" value="Genomic_DNA"/>
</dbReference>
<dbReference type="OrthoDB" id="3530730at2"/>
<dbReference type="AlphaFoldDB" id="A0A239GNP9"/>
<accession>A0A239GNP9</accession>
<name>A0A239GNP9_9ACTN</name>
<gene>
    <name evidence="1" type="ORF">SAMN06264365_121109</name>
</gene>